<dbReference type="InterPro" id="IPR032001">
    <property type="entry name" value="SAWADEE_dom"/>
</dbReference>
<sequence>MDRSSNREHRDNQDRRASGKRGPDILEWKWQFEAKSKKDLAWHDVGTWVNFKYSGTRELEVLVRYAGYDKVDEEWVNVKNEMRERSIPLEPSQCHKVKDGDLAVCLQERDHYALYFDARVVRIQRRQHDVTDCKCIFTVRFLHDNSEEEIDWKKVYYRPTQEESVVDHNTPEPTKEPKRPKQEESVGCHSSPEPTKEPSLSDIENLWP</sequence>
<dbReference type="InterPro" id="IPR039276">
    <property type="entry name" value="SHH1/2"/>
</dbReference>
<organism evidence="3">
    <name type="scientific">Lotus japonicus</name>
    <name type="common">Lotus corniculatus var. japonicus</name>
    <dbReference type="NCBI Taxonomy" id="34305"/>
    <lineage>
        <taxon>Eukaryota</taxon>
        <taxon>Viridiplantae</taxon>
        <taxon>Streptophyta</taxon>
        <taxon>Embryophyta</taxon>
        <taxon>Tracheophyta</taxon>
        <taxon>Spermatophyta</taxon>
        <taxon>Magnoliopsida</taxon>
        <taxon>eudicotyledons</taxon>
        <taxon>Gunneridae</taxon>
        <taxon>Pentapetalae</taxon>
        <taxon>rosids</taxon>
        <taxon>fabids</taxon>
        <taxon>Fabales</taxon>
        <taxon>Fabaceae</taxon>
        <taxon>Papilionoideae</taxon>
        <taxon>50 kb inversion clade</taxon>
        <taxon>NPAAA clade</taxon>
        <taxon>Hologalegina</taxon>
        <taxon>robinioid clade</taxon>
        <taxon>Loteae</taxon>
        <taxon>Lotus</taxon>
    </lineage>
</organism>
<evidence type="ECO:0000259" key="2">
    <source>
        <dbReference type="Pfam" id="PF16719"/>
    </source>
</evidence>
<dbReference type="Gene3D" id="2.40.50.40">
    <property type="match status" value="1"/>
</dbReference>
<dbReference type="PANTHER" id="PTHR33827">
    <property type="entry name" value="PROTEIN SAWADEE HOMEODOMAIN HOMOLOG 2"/>
    <property type="match status" value="1"/>
</dbReference>
<dbReference type="PANTHER" id="PTHR33827:SF2">
    <property type="entry name" value="PROTEIN SAWADEE HOMEODOMAIN HOMOLOG 1"/>
    <property type="match status" value="1"/>
</dbReference>
<name>I3SH18_LOTJA</name>
<reference evidence="3" key="1">
    <citation type="submission" date="2012-05" db="EMBL/GenBank/DDBJ databases">
        <authorList>
            <person name="Krishnakumar V."/>
            <person name="Cheung F."/>
            <person name="Xiao Y."/>
            <person name="Chan A."/>
            <person name="Moskal W.A."/>
            <person name="Town C.D."/>
        </authorList>
    </citation>
    <scope>NUCLEOTIDE SEQUENCE</scope>
</reference>
<dbReference type="GO" id="GO:0003682">
    <property type="term" value="F:chromatin binding"/>
    <property type="evidence" value="ECO:0007669"/>
    <property type="project" value="InterPro"/>
</dbReference>
<dbReference type="Gene3D" id="2.30.30.140">
    <property type="match status" value="1"/>
</dbReference>
<dbReference type="EMBL" id="BT139765">
    <property type="protein sequence ID" value="AFK39560.1"/>
    <property type="molecule type" value="mRNA"/>
</dbReference>
<evidence type="ECO:0000256" key="1">
    <source>
        <dbReference type="SAM" id="MobiDB-lite"/>
    </source>
</evidence>
<accession>I3SH18</accession>
<evidence type="ECO:0000313" key="3">
    <source>
        <dbReference type="EMBL" id="AFK39560.1"/>
    </source>
</evidence>
<proteinExistence type="evidence at transcript level"/>
<feature type="domain" description="SAWADEE" evidence="2">
    <location>
        <begin position="30"/>
        <end position="155"/>
    </location>
</feature>
<feature type="region of interest" description="Disordered" evidence="1">
    <location>
        <begin position="161"/>
        <end position="208"/>
    </location>
</feature>
<protein>
    <recommendedName>
        <fullName evidence="2">SAWADEE domain-containing protein</fullName>
    </recommendedName>
</protein>
<dbReference type="Pfam" id="PF16719">
    <property type="entry name" value="SAWADEE"/>
    <property type="match status" value="1"/>
</dbReference>
<feature type="compositionally biased region" description="Basic and acidic residues" evidence="1">
    <location>
        <begin position="165"/>
        <end position="186"/>
    </location>
</feature>
<dbReference type="AlphaFoldDB" id="I3SH18"/>
<feature type="region of interest" description="Disordered" evidence="1">
    <location>
        <begin position="1"/>
        <end position="20"/>
    </location>
</feature>